<reference evidence="2 3" key="1">
    <citation type="submission" date="2018-06" db="EMBL/GenBank/DDBJ databases">
        <authorList>
            <consortium name="Pathogen Informatics"/>
            <person name="Doyle S."/>
        </authorList>
    </citation>
    <scope>NUCLEOTIDE SEQUENCE [LARGE SCALE GENOMIC DNA]</scope>
    <source>
        <strain evidence="2 3">NCTC13316</strain>
    </source>
</reference>
<sequence length="199" mass="22178">MAKESKEKIYPMSRALKRLAESAVKEKKMTYGSIVKELGEQGLGLIIVLFALPSALPISAVPGFSFIFGLPIVFVALHIIIGKHRMWLPKFLSEKEVNTEKLVKIINKTLPYLKYIEKLLKPRLCFMTSPIMVRVHGIVLLLLSLLLLLPIPMSNFIFAGLIILFGLGLTGEDGLCLLVAYLGAILYSIFITTLFKAIF</sequence>
<feature type="transmembrane region" description="Helical" evidence="1">
    <location>
        <begin position="38"/>
        <end position="58"/>
    </location>
</feature>
<keyword evidence="1" id="KW-0812">Transmembrane</keyword>
<feature type="transmembrane region" description="Helical" evidence="1">
    <location>
        <begin position="178"/>
        <end position="198"/>
    </location>
</feature>
<dbReference type="PANTHER" id="PTHR41795:SF1">
    <property type="entry name" value="EXOPOLYSACCHARIDE SYNTHESIS PROTEIN"/>
    <property type="match status" value="1"/>
</dbReference>
<evidence type="ECO:0000313" key="2">
    <source>
        <dbReference type="EMBL" id="STX50053.1"/>
    </source>
</evidence>
<dbReference type="PIRSF" id="PIRSF033239">
    <property type="entry name" value="ExoD"/>
    <property type="match status" value="1"/>
</dbReference>
<accession>A0A378JI91</accession>
<keyword evidence="1" id="KW-0472">Membrane</keyword>
<dbReference type="Proteomes" id="UP000254794">
    <property type="component" value="Unassembled WGS sequence"/>
</dbReference>
<protein>
    <submittedName>
        <fullName evidence="2">ABC transporter permease</fullName>
    </submittedName>
</protein>
<dbReference type="RefSeq" id="WP_115329530.1">
    <property type="nucleotide sequence ID" value="NZ_CAAAHP010000003.1"/>
</dbReference>
<proteinExistence type="predicted"/>
<dbReference type="InterPro" id="IPR010331">
    <property type="entry name" value="ExoD"/>
</dbReference>
<keyword evidence="1" id="KW-1133">Transmembrane helix</keyword>
<dbReference type="Pfam" id="PF06055">
    <property type="entry name" value="ExoD"/>
    <property type="match status" value="1"/>
</dbReference>
<feature type="transmembrane region" description="Helical" evidence="1">
    <location>
        <begin position="124"/>
        <end position="147"/>
    </location>
</feature>
<name>A0A378JI91_9GAMM</name>
<keyword evidence="3" id="KW-1185">Reference proteome</keyword>
<gene>
    <name evidence="2" type="ORF">NCTC13316_00118</name>
</gene>
<dbReference type="EMBL" id="UGOD01000001">
    <property type="protein sequence ID" value="STX50053.1"/>
    <property type="molecule type" value="Genomic_DNA"/>
</dbReference>
<evidence type="ECO:0000313" key="3">
    <source>
        <dbReference type="Proteomes" id="UP000254794"/>
    </source>
</evidence>
<dbReference type="OrthoDB" id="5638157at2"/>
<dbReference type="AlphaFoldDB" id="A0A378JI91"/>
<organism evidence="2 3">
    <name type="scientific">Legionella busanensis</name>
    <dbReference type="NCBI Taxonomy" id="190655"/>
    <lineage>
        <taxon>Bacteria</taxon>
        <taxon>Pseudomonadati</taxon>
        <taxon>Pseudomonadota</taxon>
        <taxon>Gammaproteobacteria</taxon>
        <taxon>Legionellales</taxon>
        <taxon>Legionellaceae</taxon>
        <taxon>Legionella</taxon>
    </lineage>
</organism>
<evidence type="ECO:0000256" key="1">
    <source>
        <dbReference type="SAM" id="Phobius"/>
    </source>
</evidence>
<dbReference type="PANTHER" id="PTHR41795">
    <property type="entry name" value="EXOPOLYSACCHARIDE SYNTHESIS PROTEIN"/>
    <property type="match status" value="1"/>
</dbReference>
<feature type="transmembrane region" description="Helical" evidence="1">
    <location>
        <begin position="64"/>
        <end position="81"/>
    </location>
</feature>